<protein>
    <submittedName>
        <fullName evidence="3">Uncharacterized protein</fullName>
    </submittedName>
</protein>
<gene>
    <name evidence="3" type="ORF">GCM10010992_01890</name>
</gene>
<keyword evidence="2" id="KW-0732">Signal</keyword>
<accession>A0ABQ2NEM0</accession>
<comment type="caution">
    <text evidence="3">The sequence shown here is derived from an EMBL/GenBank/DDBJ whole genome shotgun (WGS) entry which is preliminary data.</text>
</comment>
<feature type="coiled-coil region" evidence="1">
    <location>
        <begin position="76"/>
        <end position="140"/>
    </location>
</feature>
<dbReference type="Proteomes" id="UP000620064">
    <property type="component" value="Unassembled WGS sequence"/>
</dbReference>
<reference evidence="4" key="1">
    <citation type="journal article" date="2019" name="Int. J. Syst. Evol. Microbiol.">
        <title>The Global Catalogue of Microorganisms (GCM) 10K type strain sequencing project: providing services to taxonomists for standard genome sequencing and annotation.</title>
        <authorList>
            <consortium name="The Broad Institute Genomics Platform"/>
            <consortium name="The Broad Institute Genome Sequencing Center for Infectious Disease"/>
            <person name="Wu L."/>
            <person name="Ma J."/>
        </authorList>
    </citation>
    <scope>NUCLEOTIDE SEQUENCE [LARGE SCALE GENOMIC DNA]</scope>
    <source>
        <strain evidence="4">CGMCC 1.7656</strain>
    </source>
</reference>
<feature type="chain" id="PRO_5047085742" evidence="2">
    <location>
        <begin position="22"/>
        <end position="146"/>
    </location>
</feature>
<organism evidence="3 4">
    <name type="scientific">Cloacibacterium rupense</name>
    <dbReference type="NCBI Taxonomy" id="517423"/>
    <lineage>
        <taxon>Bacteria</taxon>
        <taxon>Pseudomonadati</taxon>
        <taxon>Bacteroidota</taxon>
        <taxon>Flavobacteriia</taxon>
        <taxon>Flavobacteriales</taxon>
        <taxon>Weeksellaceae</taxon>
    </lineage>
</organism>
<proteinExistence type="predicted"/>
<evidence type="ECO:0000313" key="4">
    <source>
        <dbReference type="Proteomes" id="UP000620064"/>
    </source>
</evidence>
<keyword evidence="4" id="KW-1185">Reference proteome</keyword>
<sequence length="146" mass="17053">MKKIILSLHLIFGFFCFSQSAQELNSTRINKDIYDRQVSNYVGVKALNDMQTSAKSSIANQLKDLDEKFEFNFAQKEKLDSKLKILNQKKIDLQSKLLGLSSEEEKLKINKKISKINIEIEKNIKRLEVNEQELKILQKKYIELTK</sequence>
<feature type="signal peptide" evidence="2">
    <location>
        <begin position="1"/>
        <end position="21"/>
    </location>
</feature>
<name>A0ABQ2NEM0_9FLAO</name>
<keyword evidence="1" id="KW-0175">Coiled coil</keyword>
<dbReference type="EMBL" id="BMLV01000001">
    <property type="protein sequence ID" value="GGP01455.1"/>
    <property type="molecule type" value="Genomic_DNA"/>
</dbReference>
<evidence type="ECO:0000256" key="1">
    <source>
        <dbReference type="SAM" id="Coils"/>
    </source>
</evidence>
<evidence type="ECO:0000313" key="3">
    <source>
        <dbReference type="EMBL" id="GGP01455.1"/>
    </source>
</evidence>
<evidence type="ECO:0000256" key="2">
    <source>
        <dbReference type="SAM" id="SignalP"/>
    </source>
</evidence>
<dbReference type="RefSeq" id="WP_188616204.1">
    <property type="nucleotide sequence ID" value="NZ_BMLV01000001.1"/>
</dbReference>